<evidence type="ECO:0000259" key="3">
    <source>
        <dbReference type="SMART" id="SM00903"/>
    </source>
</evidence>
<dbReference type="Gene3D" id="2.30.110.10">
    <property type="entry name" value="Electron Transport, Fmn-binding Protein, Chain A"/>
    <property type="match status" value="1"/>
</dbReference>
<protein>
    <submittedName>
        <fullName evidence="4">Flavin reductase family protein</fullName>
        <ecNumber evidence="4">1.5.1.-</ecNumber>
    </submittedName>
</protein>
<keyword evidence="5" id="KW-1185">Reference proteome</keyword>
<evidence type="ECO:0000256" key="1">
    <source>
        <dbReference type="ARBA" id="ARBA00008898"/>
    </source>
</evidence>
<dbReference type="InterPro" id="IPR012349">
    <property type="entry name" value="Split_barrel_FMN-bd"/>
</dbReference>
<dbReference type="PANTHER" id="PTHR30466:SF11">
    <property type="entry name" value="FLAVIN-DEPENDENT MONOOXYGENASE, REDUCTASE SUBUNIT HSAB"/>
    <property type="match status" value="1"/>
</dbReference>
<dbReference type="InterPro" id="IPR050268">
    <property type="entry name" value="NADH-dep_flavin_reductase"/>
</dbReference>
<accession>A0ABW2UK40</accession>
<dbReference type="SMART" id="SM00903">
    <property type="entry name" value="Flavin_Reduct"/>
    <property type="match status" value="1"/>
</dbReference>
<dbReference type="GO" id="GO:0016491">
    <property type="term" value="F:oxidoreductase activity"/>
    <property type="evidence" value="ECO:0007669"/>
    <property type="project" value="UniProtKB-KW"/>
</dbReference>
<dbReference type="Pfam" id="PF01613">
    <property type="entry name" value="Flavin_Reduct"/>
    <property type="match status" value="1"/>
</dbReference>
<evidence type="ECO:0000313" key="5">
    <source>
        <dbReference type="Proteomes" id="UP001596516"/>
    </source>
</evidence>
<dbReference type="PANTHER" id="PTHR30466">
    <property type="entry name" value="FLAVIN REDUCTASE"/>
    <property type="match status" value="1"/>
</dbReference>
<evidence type="ECO:0000256" key="2">
    <source>
        <dbReference type="ARBA" id="ARBA00023002"/>
    </source>
</evidence>
<evidence type="ECO:0000313" key="4">
    <source>
        <dbReference type="EMBL" id="MFC7705064.1"/>
    </source>
</evidence>
<dbReference type="InterPro" id="IPR002563">
    <property type="entry name" value="Flavin_Rdtase-like_dom"/>
</dbReference>
<dbReference type="EMBL" id="JBHTFQ010000006">
    <property type="protein sequence ID" value="MFC7705064.1"/>
    <property type="molecule type" value="Genomic_DNA"/>
</dbReference>
<reference evidence="5" key="1">
    <citation type="journal article" date="2019" name="Int. J. Syst. Evol. Microbiol.">
        <title>The Global Catalogue of Microorganisms (GCM) 10K type strain sequencing project: providing services to taxonomists for standard genome sequencing and annotation.</title>
        <authorList>
            <consortium name="The Broad Institute Genomics Platform"/>
            <consortium name="The Broad Institute Genome Sequencing Center for Infectious Disease"/>
            <person name="Wu L."/>
            <person name="Ma J."/>
        </authorList>
    </citation>
    <scope>NUCLEOTIDE SEQUENCE [LARGE SCALE GENOMIC DNA]</scope>
    <source>
        <strain evidence="5">CGMCC 1.12750</strain>
    </source>
</reference>
<sequence>MPDGGYGVSDESFVPGPATARVFRDALGRFATGITVVTAGGDAGPVGLTANSFASVSLDPALVLWSPAKSSSRFERFMSARQYAIHVLAADQHALCRHFVRPGASFELPGIAFSDAGTPLLAGCLARFECEQVAAHDAGDHAIIVGRVLRASLRQGEPLVFSAGRYGRFLPEG</sequence>
<gene>
    <name evidence="4" type="ORF">ACFQXB_12735</name>
</gene>
<dbReference type="SUPFAM" id="SSF50475">
    <property type="entry name" value="FMN-binding split barrel"/>
    <property type="match status" value="1"/>
</dbReference>
<dbReference type="RefSeq" id="WP_377404288.1">
    <property type="nucleotide sequence ID" value="NZ_JBHTFQ010000006.1"/>
</dbReference>
<feature type="domain" description="Flavin reductase like" evidence="3">
    <location>
        <begin position="27"/>
        <end position="168"/>
    </location>
</feature>
<comment type="similarity">
    <text evidence="1">Belongs to the non-flavoprotein flavin reductase family.</text>
</comment>
<name>A0ABW2UK40_9RHOB</name>
<dbReference type="EC" id="1.5.1.-" evidence="4"/>
<keyword evidence="2 4" id="KW-0560">Oxidoreductase</keyword>
<organism evidence="4 5">
    <name type="scientific">Plastorhodobacter daqingensis</name>
    <dbReference type="NCBI Taxonomy" id="1387281"/>
    <lineage>
        <taxon>Bacteria</taxon>
        <taxon>Pseudomonadati</taxon>
        <taxon>Pseudomonadota</taxon>
        <taxon>Alphaproteobacteria</taxon>
        <taxon>Rhodobacterales</taxon>
        <taxon>Paracoccaceae</taxon>
        <taxon>Plastorhodobacter</taxon>
    </lineage>
</organism>
<comment type="caution">
    <text evidence="4">The sequence shown here is derived from an EMBL/GenBank/DDBJ whole genome shotgun (WGS) entry which is preliminary data.</text>
</comment>
<proteinExistence type="inferred from homology"/>
<dbReference type="Proteomes" id="UP001596516">
    <property type="component" value="Unassembled WGS sequence"/>
</dbReference>